<comment type="similarity">
    <text evidence="1">Belongs to the short-chain dehydrogenases/reductases (SDR) family.</text>
</comment>
<dbReference type="GO" id="GO:0004316">
    <property type="term" value="F:3-oxoacyl-[acyl-carrier-protein] reductase (NADPH) activity"/>
    <property type="evidence" value="ECO:0007669"/>
    <property type="project" value="UniProtKB-EC"/>
</dbReference>
<dbReference type="Proteomes" id="UP000258613">
    <property type="component" value="Chromosome"/>
</dbReference>
<proteinExistence type="inferred from homology"/>
<reference evidence="4" key="1">
    <citation type="submission" date="2018-02" db="EMBL/GenBank/DDBJ databases">
        <title>Phenotypic and genomic properties of facultatively anaerobic sulfur-reducing natronoarchaea from hypersaline soda lakes.</title>
        <authorList>
            <person name="Sorokin D.Y."/>
            <person name="Kublanov I.V."/>
            <person name="Roman P."/>
            <person name="Sinninghe Damste J.S."/>
            <person name="Golyshin P.N."/>
            <person name="Rojo D."/>
            <person name="Ciordia S."/>
            <person name="Mena M.D.C."/>
            <person name="Ferrer M."/>
            <person name="Messina E."/>
            <person name="Smedile F."/>
            <person name="La Spada G."/>
            <person name="La Cono V."/>
            <person name="Yakimov M.M."/>
        </authorList>
    </citation>
    <scope>NUCLEOTIDE SEQUENCE [LARGE SCALE GENOMIC DNA]</scope>
    <source>
        <strain evidence="4">AArc-Mg</strain>
    </source>
</reference>
<dbReference type="KEGG" id="nag:AArcMg_3536"/>
<evidence type="ECO:0000313" key="4">
    <source>
        <dbReference type="Proteomes" id="UP000258613"/>
    </source>
</evidence>
<protein>
    <submittedName>
        <fullName evidence="3">3-oxoacyl-[acyl-carrier protein] reductase</fullName>
        <ecNumber evidence="3">1.1.1.100</ecNumber>
    </submittedName>
</protein>
<keyword evidence="4" id="KW-1185">Reference proteome</keyword>
<dbReference type="SMART" id="SM00822">
    <property type="entry name" value="PKS_KR"/>
    <property type="match status" value="1"/>
</dbReference>
<dbReference type="PRINTS" id="PR00081">
    <property type="entry name" value="GDHRDH"/>
</dbReference>
<dbReference type="InterPro" id="IPR002347">
    <property type="entry name" value="SDR_fam"/>
</dbReference>
<dbReference type="AlphaFoldDB" id="A0A346PVG4"/>
<dbReference type="EC" id="1.1.1.100" evidence="3"/>
<keyword evidence="3" id="KW-0560">Oxidoreductase</keyword>
<organism evidence="3 4">
    <name type="scientific">Natrarchaeobaculum sulfurireducens</name>
    <dbReference type="NCBI Taxonomy" id="2044521"/>
    <lineage>
        <taxon>Archaea</taxon>
        <taxon>Methanobacteriati</taxon>
        <taxon>Methanobacteriota</taxon>
        <taxon>Stenosarchaea group</taxon>
        <taxon>Halobacteria</taxon>
        <taxon>Halobacteriales</taxon>
        <taxon>Natrialbaceae</taxon>
        <taxon>Natrarchaeobaculum</taxon>
    </lineage>
</organism>
<dbReference type="NCBIfam" id="NF005559">
    <property type="entry name" value="PRK07231.1"/>
    <property type="match status" value="1"/>
</dbReference>
<evidence type="ECO:0000256" key="1">
    <source>
        <dbReference type="ARBA" id="ARBA00006484"/>
    </source>
</evidence>
<dbReference type="PANTHER" id="PTHR42760">
    <property type="entry name" value="SHORT-CHAIN DEHYDROGENASES/REDUCTASES FAMILY MEMBER"/>
    <property type="match status" value="1"/>
</dbReference>
<dbReference type="CDD" id="cd05233">
    <property type="entry name" value="SDR_c"/>
    <property type="match status" value="1"/>
</dbReference>
<dbReference type="FunFam" id="3.40.50.720:FF:000084">
    <property type="entry name" value="Short-chain dehydrogenase reductase"/>
    <property type="match status" value="1"/>
</dbReference>
<sequence>MTGELPDVLLLTDIVVVCAMEPLLTDHVAVITGAASGNGRAIARRFAAEGADVVVADLQKEPREGGEPTHEVLEAETDARATFVECDVTSVSDLENAVEAAEEFGGVTVMVNNAGIFHGEEFLEVDEEAFDRMMDINVKGVYFGAQAAAKRMVEGDGGSIINLASVAGLEGSGEFVTYCGTKGAVRLLTYSMAGRLGPDGIRVNAIHPGLIETTMTTDDYAIIGTDAEAGFLESIPARRAGQPDDVADAAVYLASDLADYVNGESLVVDGGMSNTQ</sequence>
<dbReference type="Pfam" id="PF13561">
    <property type="entry name" value="adh_short_C2"/>
    <property type="match status" value="1"/>
</dbReference>
<gene>
    <name evidence="3" type="ORF">AArcMg_3536</name>
</gene>
<dbReference type="EMBL" id="CP027033">
    <property type="protein sequence ID" value="AXR83509.1"/>
    <property type="molecule type" value="Genomic_DNA"/>
</dbReference>
<name>A0A346PVG4_9EURY</name>
<dbReference type="InterPro" id="IPR020904">
    <property type="entry name" value="Sc_DH/Rdtase_CS"/>
</dbReference>
<feature type="domain" description="Ketoreductase" evidence="2">
    <location>
        <begin position="27"/>
        <end position="209"/>
    </location>
</feature>
<dbReference type="Gene3D" id="3.40.50.720">
    <property type="entry name" value="NAD(P)-binding Rossmann-like Domain"/>
    <property type="match status" value="1"/>
</dbReference>
<evidence type="ECO:0000259" key="2">
    <source>
        <dbReference type="SMART" id="SM00822"/>
    </source>
</evidence>
<dbReference type="PROSITE" id="PS00061">
    <property type="entry name" value="ADH_SHORT"/>
    <property type="match status" value="1"/>
</dbReference>
<dbReference type="PRINTS" id="PR00080">
    <property type="entry name" value="SDRFAMILY"/>
</dbReference>
<dbReference type="InterPro" id="IPR057326">
    <property type="entry name" value="KR_dom"/>
</dbReference>
<dbReference type="InterPro" id="IPR036291">
    <property type="entry name" value="NAD(P)-bd_dom_sf"/>
</dbReference>
<accession>A0A346PVG4</accession>
<evidence type="ECO:0000313" key="3">
    <source>
        <dbReference type="EMBL" id="AXR83509.1"/>
    </source>
</evidence>
<dbReference type="SUPFAM" id="SSF51735">
    <property type="entry name" value="NAD(P)-binding Rossmann-fold domains"/>
    <property type="match status" value="1"/>
</dbReference>